<comment type="caution">
    <text evidence="1">The sequence shown here is derived from an EMBL/GenBank/DDBJ whole genome shotgun (WGS) entry which is preliminary data.</text>
</comment>
<keyword evidence="2" id="KW-1185">Reference proteome</keyword>
<evidence type="ECO:0000313" key="1">
    <source>
        <dbReference type="EMBL" id="KAJ7350818.1"/>
    </source>
</evidence>
<accession>A0AAD7A6W6</accession>
<dbReference type="AlphaFoldDB" id="A0AAD7A6W6"/>
<sequence length="309" mass="34523">MQNLEEHCIIDATSMGTLVLAAYPEDSRRGWGTWFGKGDSGLVSARRNLSALSICDPSGRRDQFWAEAIRAVLLRFAPRFQSISLSLPRLDFQRLVNIGAFPILETFAVTFPSDGDEEERLEILGTAPRLRNLCSEDARPSAFLIPYEGLSTVTCESLSPDDLFDLLLCAPSLEDFTGRVWDDEIARPGTITHGRLRAPMAAIYISSDFFTYPPSKIFILQRSSALKSVPFFFRSLLAHPPCDASPRVSTPFHWPPTGSPLPCRTSRTSSCLIRHRSSYSILFKSLIALRINCSSHLYKTLLCGIVLWM</sequence>
<dbReference type="EMBL" id="JARIHO010000014">
    <property type="protein sequence ID" value="KAJ7350818.1"/>
    <property type="molecule type" value="Genomic_DNA"/>
</dbReference>
<reference evidence="1" key="1">
    <citation type="submission" date="2023-03" db="EMBL/GenBank/DDBJ databases">
        <title>Massive genome expansion in bonnet fungi (Mycena s.s.) driven by repeated elements and novel gene families across ecological guilds.</title>
        <authorList>
            <consortium name="Lawrence Berkeley National Laboratory"/>
            <person name="Harder C.B."/>
            <person name="Miyauchi S."/>
            <person name="Viragh M."/>
            <person name="Kuo A."/>
            <person name="Thoen E."/>
            <person name="Andreopoulos B."/>
            <person name="Lu D."/>
            <person name="Skrede I."/>
            <person name="Drula E."/>
            <person name="Henrissat B."/>
            <person name="Morin E."/>
            <person name="Kohler A."/>
            <person name="Barry K."/>
            <person name="LaButti K."/>
            <person name="Morin E."/>
            <person name="Salamov A."/>
            <person name="Lipzen A."/>
            <person name="Mereny Z."/>
            <person name="Hegedus B."/>
            <person name="Baldrian P."/>
            <person name="Stursova M."/>
            <person name="Weitz H."/>
            <person name="Taylor A."/>
            <person name="Grigoriev I.V."/>
            <person name="Nagy L.G."/>
            <person name="Martin F."/>
            <person name="Kauserud H."/>
        </authorList>
    </citation>
    <scope>NUCLEOTIDE SEQUENCE</scope>
    <source>
        <strain evidence="1">CBHHK002</strain>
    </source>
</reference>
<proteinExistence type="predicted"/>
<protein>
    <submittedName>
        <fullName evidence="1">Uncharacterized protein</fullName>
    </submittedName>
</protein>
<organism evidence="1 2">
    <name type="scientific">Mycena albidolilacea</name>
    <dbReference type="NCBI Taxonomy" id="1033008"/>
    <lineage>
        <taxon>Eukaryota</taxon>
        <taxon>Fungi</taxon>
        <taxon>Dikarya</taxon>
        <taxon>Basidiomycota</taxon>
        <taxon>Agaricomycotina</taxon>
        <taxon>Agaricomycetes</taxon>
        <taxon>Agaricomycetidae</taxon>
        <taxon>Agaricales</taxon>
        <taxon>Marasmiineae</taxon>
        <taxon>Mycenaceae</taxon>
        <taxon>Mycena</taxon>
    </lineage>
</organism>
<dbReference type="Proteomes" id="UP001218218">
    <property type="component" value="Unassembled WGS sequence"/>
</dbReference>
<gene>
    <name evidence="1" type="ORF">DFH08DRAFT_117494</name>
</gene>
<evidence type="ECO:0000313" key="2">
    <source>
        <dbReference type="Proteomes" id="UP001218218"/>
    </source>
</evidence>
<name>A0AAD7A6W6_9AGAR</name>